<dbReference type="InterPro" id="IPR036388">
    <property type="entry name" value="WH-like_DNA-bd_sf"/>
</dbReference>
<dbReference type="InterPro" id="IPR043129">
    <property type="entry name" value="ATPase_NBD"/>
</dbReference>
<dbReference type="Pfam" id="PF00480">
    <property type="entry name" value="ROK"/>
    <property type="match status" value="1"/>
</dbReference>
<dbReference type="SUPFAM" id="SSF53067">
    <property type="entry name" value="Actin-like ATPase domain"/>
    <property type="match status" value="1"/>
</dbReference>
<evidence type="ECO:0000313" key="3">
    <source>
        <dbReference type="EMBL" id="NKY22669.1"/>
    </source>
</evidence>
<evidence type="ECO:0000256" key="2">
    <source>
        <dbReference type="SAM" id="MobiDB-lite"/>
    </source>
</evidence>
<evidence type="ECO:0000256" key="1">
    <source>
        <dbReference type="ARBA" id="ARBA00006479"/>
    </source>
</evidence>
<dbReference type="InterPro" id="IPR036390">
    <property type="entry name" value="WH_DNA-bd_sf"/>
</dbReference>
<accession>A0A7X6KVF1</accession>
<proteinExistence type="inferred from homology"/>
<dbReference type="RefSeq" id="WP_168629783.1">
    <property type="nucleotide sequence ID" value="NZ_BONL01000004.1"/>
</dbReference>
<name>A0A7X6KVF1_9CELL</name>
<dbReference type="InterPro" id="IPR000600">
    <property type="entry name" value="ROK"/>
</dbReference>
<dbReference type="AlphaFoldDB" id="A0A7X6KVF1"/>
<dbReference type="Proteomes" id="UP000581206">
    <property type="component" value="Unassembled WGS sequence"/>
</dbReference>
<sequence length="397" mass="40539">MTTATRSAGRPAPRGVGRTMRPTGKLLPEHGRAHNRSMVLQHLFHSGPSSRADLARSTGLTRVTISDLVSVLISEGLVAELGIRPEGKVGKPATLVGMRTEDFHVVAVDLSDDAKLRGAVMTLTGSVVARRSASLDGRTGADAVTVLEELCADLLDAASARPVIGIGIGSPGVIDPKGTVISAPNRAWYDLPLAADLTATLGVPVYVANDANTHALGEYTYGGAAGDGLMVITVGQGVGAGIVLDGVLVRGPHNAAGEIGHVTVVDDRDLRAGDAEPLACACGRHGCLETLLSLPALRRATAGRGPEDSDAVLASVGRKLGIALAPVVSALNLSEVLLSGPPELLDGPLREAALTTVRNRTMPLIGDDLVIRTGSLDEDGALSGAAALVLNGQLGVT</sequence>
<gene>
    <name evidence="3" type="ORF">HGA03_08315</name>
</gene>
<dbReference type="EMBL" id="JAAXOX010000003">
    <property type="protein sequence ID" value="NKY22669.1"/>
    <property type="molecule type" value="Genomic_DNA"/>
</dbReference>
<dbReference type="SUPFAM" id="SSF46785">
    <property type="entry name" value="Winged helix' DNA-binding domain"/>
    <property type="match status" value="1"/>
</dbReference>
<evidence type="ECO:0000313" key="4">
    <source>
        <dbReference type="Proteomes" id="UP000581206"/>
    </source>
</evidence>
<dbReference type="InterPro" id="IPR049874">
    <property type="entry name" value="ROK_cs"/>
</dbReference>
<comment type="similarity">
    <text evidence="1">Belongs to the ROK (NagC/XylR) family.</text>
</comment>
<protein>
    <submittedName>
        <fullName evidence="3">ROK family transcriptional regulator</fullName>
    </submittedName>
</protein>
<organism evidence="3 4">
    <name type="scientific">Cellulomonas denverensis</name>
    <dbReference type="NCBI Taxonomy" id="264297"/>
    <lineage>
        <taxon>Bacteria</taxon>
        <taxon>Bacillati</taxon>
        <taxon>Actinomycetota</taxon>
        <taxon>Actinomycetes</taxon>
        <taxon>Micrococcales</taxon>
        <taxon>Cellulomonadaceae</taxon>
        <taxon>Cellulomonas</taxon>
    </lineage>
</organism>
<keyword evidence="4" id="KW-1185">Reference proteome</keyword>
<dbReference type="PROSITE" id="PS01125">
    <property type="entry name" value="ROK"/>
    <property type="match status" value="1"/>
</dbReference>
<dbReference type="Gene3D" id="3.30.420.40">
    <property type="match status" value="2"/>
</dbReference>
<dbReference type="PANTHER" id="PTHR18964">
    <property type="entry name" value="ROK (REPRESSOR, ORF, KINASE) FAMILY"/>
    <property type="match status" value="1"/>
</dbReference>
<dbReference type="Gene3D" id="1.10.10.10">
    <property type="entry name" value="Winged helix-like DNA-binding domain superfamily/Winged helix DNA-binding domain"/>
    <property type="match status" value="1"/>
</dbReference>
<dbReference type="PANTHER" id="PTHR18964:SF149">
    <property type="entry name" value="BIFUNCTIONAL UDP-N-ACETYLGLUCOSAMINE 2-EPIMERASE_N-ACETYLMANNOSAMINE KINASE"/>
    <property type="match status" value="1"/>
</dbReference>
<feature type="region of interest" description="Disordered" evidence="2">
    <location>
        <begin position="1"/>
        <end position="32"/>
    </location>
</feature>
<comment type="caution">
    <text evidence="3">The sequence shown here is derived from an EMBL/GenBank/DDBJ whole genome shotgun (WGS) entry which is preliminary data.</text>
</comment>
<reference evidence="3 4" key="1">
    <citation type="submission" date="2020-04" db="EMBL/GenBank/DDBJ databases">
        <title>MicrobeNet Type strains.</title>
        <authorList>
            <person name="Nicholson A.C."/>
        </authorList>
    </citation>
    <scope>NUCLEOTIDE SEQUENCE [LARGE SCALE GENOMIC DNA]</scope>
    <source>
        <strain evidence="3 4">ATCC BAA-788</strain>
    </source>
</reference>